<gene>
    <name evidence="12" type="ORF">SNR37_003665</name>
</gene>
<feature type="compositionally biased region" description="Polar residues" evidence="8">
    <location>
        <begin position="102"/>
        <end position="113"/>
    </location>
</feature>
<dbReference type="Proteomes" id="UP001310248">
    <property type="component" value="Unassembled WGS sequence"/>
</dbReference>
<evidence type="ECO:0000256" key="3">
    <source>
        <dbReference type="ARBA" id="ARBA00022670"/>
    </source>
</evidence>
<evidence type="ECO:0000256" key="8">
    <source>
        <dbReference type="SAM" id="MobiDB-lite"/>
    </source>
</evidence>
<dbReference type="EMBL" id="JAYDYW010000007">
    <property type="protein sequence ID" value="MEE1674229.1"/>
    <property type="molecule type" value="Genomic_DNA"/>
</dbReference>
<dbReference type="InterPro" id="IPR007340">
    <property type="entry name" value="LysM_Opacity-associatedA"/>
</dbReference>
<keyword evidence="13" id="KW-1185">Reference proteome</keyword>
<dbReference type="InterPro" id="IPR050570">
    <property type="entry name" value="Cell_wall_metabolism_enzyme"/>
</dbReference>
<keyword evidence="3" id="KW-0645">Protease</keyword>
<dbReference type="InterPro" id="IPR011055">
    <property type="entry name" value="Dup_hybrid_motif"/>
</dbReference>
<dbReference type="PANTHER" id="PTHR21666:SF292">
    <property type="entry name" value="MUREIN DD-ENDOPEPTIDASE MEPM"/>
    <property type="match status" value="1"/>
</dbReference>
<evidence type="ECO:0000256" key="7">
    <source>
        <dbReference type="ARBA" id="ARBA00023049"/>
    </source>
</evidence>
<evidence type="ECO:0000256" key="2">
    <source>
        <dbReference type="ARBA" id="ARBA00004196"/>
    </source>
</evidence>
<feature type="domain" description="Opacity-associated protein A LysM-like" evidence="10">
    <location>
        <begin position="129"/>
        <end position="212"/>
    </location>
</feature>
<feature type="region of interest" description="Disordered" evidence="8">
    <location>
        <begin position="83"/>
        <end position="126"/>
    </location>
</feature>
<keyword evidence="6" id="KW-0862">Zinc</keyword>
<evidence type="ECO:0000313" key="12">
    <source>
        <dbReference type="EMBL" id="MEE1674229.1"/>
    </source>
</evidence>
<feature type="domain" description="M23ase beta-sheet core" evidence="9">
    <location>
        <begin position="352"/>
        <end position="446"/>
    </location>
</feature>
<dbReference type="Gene3D" id="3.10.450.350">
    <property type="match status" value="2"/>
</dbReference>
<proteinExistence type="predicted"/>
<dbReference type="InterPro" id="IPR016047">
    <property type="entry name" value="M23ase_b-sheet_dom"/>
</dbReference>
<dbReference type="PANTHER" id="PTHR21666">
    <property type="entry name" value="PEPTIDASE-RELATED"/>
    <property type="match status" value="1"/>
</dbReference>
<evidence type="ECO:0000256" key="5">
    <source>
        <dbReference type="ARBA" id="ARBA00022801"/>
    </source>
</evidence>
<evidence type="ECO:0000259" key="10">
    <source>
        <dbReference type="Pfam" id="PF04225"/>
    </source>
</evidence>
<keyword evidence="4" id="KW-0479">Metal-binding</keyword>
<comment type="caution">
    <text evidence="12">The sequence shown here is derived from an EMBL/GenBank/DDBJ whole genome shotgun (WGS) entry which is preliminary data.</text>
</comment>
<dbReference type="Pfam" id="PF19425">
    <property type="entry name" value="Csd3_N2"/>
    <property type="match status" value="1"/>
</dbReference>
<dbReference type="Pfam" id="PF04225">
    <property type="entry name" value="LysM_OapA"/>
    <property type="match status" value="1"/>
</dbReference>
<evidence type="ECO:0000313" key="13">
    <source>
        <dbReference type="Proteomes" id="UP001310248"/>
    </source>
</evidence>
<organism evidence="12 13">
    <name type="scientific">Agarivorans aestuarii</name>
    <dbReference type="NCBI Taxonomy" id="1563703"/>
    <lineage>
        <taxon>Bacteria</taxon>
        <taxon>Pseudomonadati</taxon>
        <taxon>Pseudomonadota</taxon>
        <taxon>Gammaproteobacteria</taxon>
        <taxon>Alteromonadales</taxon>
        <taxon>Alteromonadaceae</taxon>
        <taxon>Agarivorans</taxon>
    </lineage>
</organism>
<dbReference type="InterPro" id="IPR045834">
    <property type="entry name" value="Csd3_N2"/>
</dbReference>
<keyword evidence="7" id="KW-0482">Metalloprotease</keyword>
<evidence type="ECO:0000256" key="1">
    <source>
        <dbReference type="ARBA" id="ARBA00001947"/>
    </source>
</evidence>
<accession>A0ABU7G4Z3</accession>
<evidence type="ECO:0000256" key="4">
    <source>
        <dbReference type="ARBA" id="ARBA00022723"/>
    </source>
</evidence>
<evidence type="ECO:0000259" key="9">
    <source>
        <dbReference type="Pfam" id="PF01551"/>
    </source>
</evidence>
<dbReference type="SUPFAM" id="SSF51261">
    <property type="entry name" value="Duplicated hybrid motif"/>
    <property type="match status" value="1"/>
</dbReference>
<reference evidence="13" key="1">
    <citation type="submission" date="2023-07" db="EMBL/GenBank/DDBJ databases">
        <title>Draft genome sequence of Agarivorans aestuarii strain ZMCS4, a CAZymes producing bacteria isolated from the marine brown algae Clodostephus spongiosus.</title>
        <authorList>
            <person name="Lorente B."/>
            <person name="Cabral C."/>
            <person name="Frias J."/>
            <person name="Faria J."/>
            <person name="Toubarro D."/>
        </authorList>
    </citation>
    <scope>NUCLEOTIDE SEQUENCE [LARGE SCALE GENOMIC DNA]</scope>
    <source>
        <strain evidence="13">ZMCS4</strain>
    </source>
</reference>
<feature type="domain" description="Csd3-like second N-terminal" evidence="11">
    <location>
        <begin position="217"/>
        <end position="340"/>
    </location>
</feature>
<name>A0ABU7G4Z3_9ALTE</name>
<evidence type="ECO:0000256" key="6">
    <source>
        <dbReference type="ARBA" id="ARBA00022833"/>
    </source>
</evidence>
<dbReference type="Pfam" id="PF01551">
    <property type="entry name" value="Peptidase_M23"/>
    <property type="match status" value="1"/>
</dbReference>
<comment type="cofactor">
    <cofactor evidence="1">
        <name>Zn(2+)</name>
        <dbReference type="ChEBI" id="CHEBI:29105"/>
    </cofactor>
</comment>
<keyword evidence="5" id="KW-0378">Hydrolase</keyword>
<dbReference type="Gene3D" id="2.70.70.10">
    <property type="entry name" value="Glucose Permease (Domain IIA)"/>
    <property type="match status" value="1"/>
</dbReference>
<dbReference type="CDD" id="cd12797">
    <property type="entry name" value="M23_peptidase"/>
    <property type="match status" value="1"/>
</dbReference>
<evidence type="ECO:0000259" key="11">
    <source>
        <dbReference type="Pfam" id="PF19425"/>
    </source>
</evidence>
<sequence>MFNSKTRLFGRPSRLPNKHWQLIIACGVLVGIASIWPSPKPASTGSRQLIELPQNDFKAESDGLTFSLASRSNEAIDIVKQNTQAEPSAEQFKQAAEPTAAEQPSTSEPTLTVAQPEPAQAEVGGERSYQYTIEKGDTLGKIFTRFNIDQTTMYQVLEADISVLALDTLSPGHDLTFTIDHDQQQLLALQLAFNPAQKIIFKRVDATSFEYETINIEGQWQKQAITGTIEGSFYVSARKAGLSPGEVEQVAQMFQDKLRFSRDFRAGDVFQVVRNRQYIDDELTGQSEISAVRIFNRGNEYSAYLFSNGNYYDKDGESLARAFMRVPLKGAHRVTSGFNPRRKHPITGRISPHNGTDFGIAIGTPVLAAGDGVVTRIENHPYAGKYIVIQHGGKYRSRYLHLNKFKVRKGQRVTRGQVIADSGNTGRSTGPHLHYEFHINGRAVNPMTAKIPLASAIDKQERAEFNQLVSNMNNLIAAG</sequence>
<comment type="subcellular location">
    <subcellularLocation>
        <location evidence="2">Cell envelope</location>
    </subcellularLocation>
</comment>
<protein>
    <submittedName>
        <fullName evidence="12">Peptidoglycan DD-metalloendopeptidase family protein</fullName>
    </submittedName>
</protein>
<dbReference type="RefSeq" id="WP_329775387.1">
    <property type="nucleotide sequence ID" value="NZ_JAYDYW010000007.1"/>
</dbReference>